<evidence type="ECO:0000313" key="1">
    <source>
        <dbReference type="EMBL" id="KAJ8416743.1"/>
    </source>
</evidence>
<evidence type="ECO:0000313" key="2">
    <source>
        <dbReference type="Proteomes" id="UP001221898"/>
    </source>
</evidence>
<dbReference type="PANTHER" id="PTHR47027:SF25">
    <property type="entry name" value="REVERSE TRANSCRIPTASE DOMAIN-CONTAINING PROTEIN"/>
    <property type="match status" value="1"/>
</dbReference>
<sequence length="121" mass="14075">MKDLVDPQLRDQQAGLRKGRSCTDQIATLRIILEQSLEWNSPLVVNFIDYEKAFDSLDRATLWKLLRHYGVPEKYTNIIKDSLPIKVQGWSQRNTTYRSSITAPWHASVWLPHIPPLSSDW</sequence>
<comment type="caution">
    <text evidence="1">The sequence shown here is derived from an EMBL/GenBank/DDBJ whole genome shotgun (WGS) entry which is preliminary data.</text>
</comment>
<keyword evidence="2" id="KW-1185">Reference proteome</keyword>
<accession>A0AAD7X1I8</accession>
<organism evidence="1 2">
    <name type="scientific">Aldrovandia affinis</name>
    <dbReference type="NCBI Taxonomy" id="143900"/>
    <lineage>
        <taxon>Eukaryota</taxon>
        <taxon>Metazoa</taxon>
        <taxon>Chordata</taxon>
        <taxon>Craniata</taxon>
        <taxon>Vertebrata</taxon>
        <taxon>Euteleostomi</taxon>
        <taxon>Actinopterygii</taxon>
        <taxon>Neopterygii</taxon>
        <taxon>Teleostei</taxon>
        <taxon>Notacanthiformes</taxon>
        <taxon>Halosauridae</taxon>
        <taxon>Aldrovandia</taxon>
    </lineage>
</organism>
<name>A0AAD7X1I8_9TELE</name>
<dbReference type="AlphaFoldDB" id="A0AAD7X1I8"/>
<gene>
    <name evidence="1" type="ORF">AAFF_G00326210</name>
</gene>
<proteinExistence type="predicted"/>
<dbReference type="PANTHER" id="PTHR47027">
    <property type="entry name" value="REVERSE TRANSCRIPTASE DOMAIN-CONTAINING PROTEIN"/>
    <property type="match status" value="1"/>
</dbReference>
<dbReference type="EMBL" id="JAINUG010000005">
    <property type="protein sequence ID" value="KAJ8416743.1"/>
    <property type="molecule type" value="Genomic_DNA"/>
</dbReference>
<dbReference type="Proteomes" id="UP001221898">
    <property type="component" value="Unassembled WGS sequence"/>
</dbReference>
<evidence type="ECO:0008006" key="3">
    <source>
        <dbReference type="Google" id="ProtNLM"/>
    </source>
</evidence>
<reference evidence="1" key="1">
    <citation type="journal article" date="2023" name="Science">
        <title>Genome structures resolve the early diversification of teleost fishes.</title>
        <authorList>
            <person name="Parey E."/>
            <person name="Louis A."/>
            <person name="Montfort J."/>
            <person name="Bouchez O."/>
            <person name="Roques C."/>
            <person name="Iampietro C."/>
            <person name="Lluch J."/>
            <person name="Castinel A."/>
            <person name="Donnadieu C."/>
            <person name="Desvignes T."/>
            <person name="Floi Bucao C."/>
            <person name="Jouanno E."/>
            <person name="Wen M."/>
            <person name="Mejri S."/>
            <person name="Dirks R."/>
            <person name="Jansen H."/>
            <person name="Henkel C."/>
            <person name="Chen W.J."/>
            <person name="Zahm M."/>
            <person name="Cabau C."/>
            <person name="Klopp C."/>
            <person name="Thompson A.W."/>
            <person name="Robinson-Rechavi M."/>
            <person name="Braasch I."/>
            <person name="Lecointre G."/>
            <person name="Bobe J."/>
            <person name="Postlethwait J.H."/>
            <person name="Berthelot C."/>
            <person name="Roest Crollius H."/>
            <person name="Guiguen Y."/>
        </authorList>
    </citation>
    <scope>NUCLEOTIDE SEQUENCE</scope>
    <source>
        <strain evidence="1">NC1722</strain>
    </source>
</reference>
<protein>
    <recommendedName>
        <fullName evidence="3">Reverse transcriptase domain-containing protein</fullName>
    </recommendedName>
</protein>